<keyword evidence="3" id="KW-1185">Reference proteome</keyword>
<dbReference type="EMBL" id="QOIL01000001">
    <property type="protein sequence ID" value="RCG33146.1"/>
    <property type="molecule type" value="Genomic_DNA"/>
</dbReference>
<dbReference type="Proteomes" id="UP000253094">
    <property type="component" value="Unassembled WGS sequence"/>
</dbReference>
<sequence>MASRNVGRPSRQLNPLWIISLFLGIAEVTMGIAATQAQGWVQGLFAAFSIVFPMGVAGAFFAILWKKPYVLYSPEDFGGRSSVTDFVAALSSRADRNMKDVEHLVRSAVSAALPISSNVDRLSVADRAVDVARHEMRERWIEVDLGRINPFLKDYPFRVPYESVPTVEDLLGQVYFALSDRVGVYSYGEEWVLQDSAGEKPYVDAGRDWAQANLGTSDDTRALDDLGIRQGARLVAVPVRR</sequence>
<proteinExistence type="predicted"/>
<feature type="transmembrane region" description="Helical" evidence="1">
    <location>
        <begin position="12"/>
        <end position="34"/>
    </location>
</feature>
<evidence type="ECO:0000313" key="3">
    <source>
        <dbReference type="Proteomes" id="UP000253094"/>
    </source>
</evidence>
<dbReference type="OrthoDB" id="3697814at2"/>
<protein>
    <submittedName>
        <fullName evidence="2">Uncharacterized protein</fullName>
    </submittedName>
</protein>
<dbReference type="AlphaFoldDB" id="A0A367FRV2"/>
<evidence type="ECO:0000313" key="2">
    <source>
        <dbReference type="EMBL" id="RCG33146.1"/>
    </source>
</evidence>
<gene>
    <name evidence="2" type="ORF">DQ384_01520</name>
</gene>
<keyword evidence="1" id="KW-1133">Transmembrane helix</keyword>
<feature type="transmembrane region" description="Helical" evidence="1">
    <location>
        <begin position="40"/>
        <end position="65"/>
    </location>
</feature>
<evidence type="ECO:0000256" key="1">
    <source>
        <dbReference type="SAM" id="Phobius"/>
    </source>
</evidence>
<keyword evidence="1" id="KW-0812">Transmembrane</keyword>
<accession>A0A367FRV2</accession>
<name>A0A367FRV2_9ACTN</name>
<comment type="caution">
    <text evidence="2">The sequence shown here is derived from an EMBL/GenBank/DDBJ whole genome shotgun (WGS) entry which is preliminary data.</text>
</comment>
<keyword evidence="1" id="KW-0472">Membrane</keyword>
<organism evidence="2 3">
    <name type="scientific">Sphaerisporangium album</name>
    <dbReference type="NCBI Taxonomy" id="509200"/>
    <lineage>
        <taxon>Bacteria</taxon>
        <taxon>Bacillati</taxon>
        <taxon>Actinomycetota</taxon>
        <taxon>Actinomycetes</taxon>
        <taxon>Streptosporangiales</taxon>
        <taxon>Streptosporangiaceae</taxon>
        <taxon>Sphaerisporangium</taxon>
    </lineage>
</organism>
<reference evidence="2 3" key="1">
    <citation type="submission" date="2018-06" db="EMBL/GenBank/DDBJ databases">
        <title>Sphaerisporangium craniellae sp. nov., isolated from a marine sponge in the South China Sea.</title>
        <authorList>
            <person name="Li L."/>
        </authorList>
    </citation>
    <scope>NUCLEOTIDE SEQUENCE [LARGE SCALE GENOMIC DNA]</scope>
    <source>
        <strain evidence="2 3">CCTCC AA 208026</strain>
    </source>
</reference>
<dbReference type="RefSeq" id="WP_114026810.1">
    <property type="nucleotide sequence ID" value="NZ_QOIL01000001.1"/>
</dbReference>